<dbReference type="EMBL" id="GBXM01023122">
    <property type="protein sequence ID" value="JAH85455.1"/>
    <property type="molecule type" value="Transcribed_RNA"/>
</dbReference>
<evidence type="ECO:0000313" key="1">
    <source>
        <dbReference type="EMBL" id="JAH85455.1"/>
    </source>
</evidence>
<proteinExistence type="predicted"/>
<dbReference type="AlphaFoldDB" id="A0A0E9W793"/>
<organism evidence="1">
    <name type="scientific">Anguilla anguilla</name>
    <name type="common">European freshwater eel</name>
    <name type="synonym">Muraena anguilla</name>
    <dbReference type="NCBI Taxonomy" id="7936"/>
    <lineage>
        <taxon>Eukaryota</taxon>
        <taxon>Metazoa</taxon>
        <taxon>Chordata</taxon>
        <taxon>Craniata</taxon>
        <taxon>Vertebrata</taxon>
        <taxon>Euteleostomi</taxon>
        <taxon>Actinopterygii</taxon>
        <taxon>Neopterygii</taxon>
        <taxon>Teleostei</taxon>
        <taxon>Anguilliformes</taxon>
        <taxon>Anguillidae</taxon>
        <taxon>Anguilla</taxon>
    </lineage>
</organism>
<reference evidence="1" key="1">
    <citation type="submission" date="2014-11" db="EMBL/GenBank/DDBJ databases">
        <authorList>
            <person name="Amaro Gonzalez C."/>
        </authorList>
    </citation>
    <scope>NUCLEOTIDE SEQUENCE</scope>
</reference>
<reference evidence="1" key="2">
    <citation type="journal article" date="2015" name="Fish Shellfish Immunol.">
        <title>Early steps in the European eel (Anguilla anguilla)-Vibrio vulnificus interaction in the gills: Role of the RtxA13 toxin.</title>
        <authorList>
            <person name="Callol A."/>
            <person name="Pajuelo D."/>
            <person name="Ebbesson L."/>
            <person name="Teles M."/>
            <person name="MacKenzie S."/>
            <person name="Amaro C."/>
        </authorList>
    </citation>
    <scope>NUCLEOTIDE SEQUENCE</scope>
</reference>
<sequence length="45" mass="5590">MKYQSNLSITNQWKRWRQDTKILREHFLLKISCVEDNFFSFLHST</sequence>
<protein>
    <submittedName>
        <fullName evidence="1">Uncharacterized protein</fullName>
    </submittedName>
</protein>
<name>A0A0E9W793_ANGAN</name>
<accession>A0A0E9W793</accession>